<dbReference type="AlphaFoldDB" id="F6V7V4"/>
<dbReference type="GO" id="GO:0005886">
    <property type="term" value="C:plasma membrane"/>
    <property type="evidence" value="ECO:0000318"/>
    <property type="project" value="GO_Central"/>
</dbReference>
<dbReference type="PANTHER" id="PTHR23268">
    <property type="entry name" value="T-CELL RECEPTOR BETA CHAIN"/>
    <property type="match status" value="1"/>
</dbReference>
<dbReference type="InterPro" id="IPR013783">
    <property type="entry name" value="Ig-like_fold"/>
</dbReference>
<dbReference type="Gene3D" id="2.60.40.10">
    <property type="entry name" value="Immunoglobulins"/>
    <property type="match status" value="1"/>
</dbReference>
<keyword evidence="1 3" id="KW-0732">Signal</keyword>
<dbReference type="InterPro" id="IPR050413">
    <property type="entry name" value="TCR_beta_variable"/>
</dbReference>
<dbReference type="SUPFAM" id="SSF48726">
    <property type="entry name" value="Immunoglobulin"/>
    <property type="match status" value="1"/>
</dbReference>
<dbReference type="Pfam" id="PF07686">
    <property type="entry name" value="V-set"/>
    <property type="match status" value="1"/>
</dbReference>
<evidence type="ECO:0000313" key="6">
    <source>
        <dbReference type="Proteomes" id="UP000002281"/>
    </source>
</evidence>
<dbReference type="PANTHER" id="PTHR23268:SF92">
    <property type="entry name" value="T CELL RECEPTOR BETA VARIABLE 3-1"/>
    <property type="match status" value="1"/>
</dbReference>
<evidence type="ECO:0000256" key="1">
    <source>
        <dbReference type="ARBA" id="ARBA00022729"/>
    </source>
</evidence>
<sequence length="150" mass="16738">MGSRLLCCVALCLLGADPLDTSVSQTPEYLISQVGNKKTLKCEQNLNHDAMYWYIQDSKKLLKIMFSYNNKQPIVNETASNRFSPEAPDKAHLHLHINSLEPGDSAVYFCASSKDTALQSHCLPVQKPLAQPGSCGGNMFSWLRWFVHPP</sequence>
<keyword evidence="6" id="KW-1185">Reference proteome</keyword>
<reference evidence="5" key="2">
    <citation type="submission" date="2025-08" db="UniProtKB">
        <authorList>
            <consortium name="Ensembl"/>
        </authorList>
    </citation>
    <scope>IDENTIFICATION</scope>
    <source>
        <strain evidence="5">Thoroughbred</strain>
    </source>
</reference>
<proteinExistence type="predicted"/>
<dbReference type="InterPro" id="IPR013106">
    <property type="entry name" value="Ig_V-set"/>
</dbReference>
<feature type="chain" id="PRO_5018615881" description="Ig-like domain-containing protein" evidence="3">
    <location>
        <begin position="22"/>
        <end position="150"/>
    </location>
</feature>
<feature type="domain" description="Ig-like" evidence="4">
    <location>
        <begin position="18"/>
        <end position="126"/>
    </location>
</feature>
<dbReference type="PROSITE" id="PS50835">
    <property type="entry name" value="IG_LIKE"/>
    <property type="match status" value="1"/>
</dbReference>
<dbReference type="Proteomes" id="UP000002281">
    <property type="component" value="Chromosome 4"/>
</dbReference>
<name>F6V7V4_HORSE</name>
<protein>
    <recommendedName>
        <fullName evidence="4">Ig-like domain-containing protein</fullName>
    </recommendedName>
</protein>
<dbReference type="Ensembl" id="ENSECAT00000024285.4">
    <property type="protein sequence ID" value="ENSECAP00000020171.2"/>
    <property type="gene ID" value="ENSECAG00000056166.1"/>
</dbReference>
<accession>F6V7V4</accession>
<dbReference type="GO" id="GO:0002376">
    <property type="term" value="P:immune system process"/>
    <property type="evidence" value="ECO:0007669"/>
    <property type="project" value="UniProtKB-KW"/>
</dbReference>
<reference evidence="5" key="3">
    <citation type="submission" date="2025-09" db="UniProtKB">
        <authorList>
            <consortium name="Ensembl"/>
        </authorList>
    </citation>
    <scope>IDENTIFICATION</scope>
    <source>
        <strain evidence="5">Thoroughbred</strain>
    </source>
</reference>
<reference evidence="5 6" key="1">
    <citation type="journal article" date="2009" name="Science">
        <title>Genome sequence, comparative analysis, and population genetics of the domestic horse.</title>
        <authorList>
            <consortium name="Broad Institute Genome Sequencing Platform"/>
            <consortium name="Broad Institute Whole Genome Assembly Team"/>
            <person name="Wade C.M."/>
            <person name="Giulotto E."/>
            <person name="Sigurdsson S."/>
            <person name="Zoli M."/>
            <person name="Gnerre S."/>
            <person name="Imsland F."/>
            <person name="Lear T.L."/>
            <person name="Adelson D.L."/>
            <person name="Bailey E."/>
            <person name="Bellone R.R."/>
            <person name="Bloecker H."/>
            <person name="Distl O."/>
            <person name="Edgar R.C."/>
            <person name="Garber M."/>
            <person name="Leeb T."/>
            <person name="Mauceli E."/>
            <person name="MacLeod J.N."/>
            <person name="Penedo M.C.T."/>
            <person name="Raison J.M."/>
            <person name="Sharpe T."/>
            <person name="Vogel J."/>
            <person name="Andersson L."/>
            <person name="Antczak D.F."/>
            <person name="Biagi T."/>
            <person name="Binns M.M."/>
            <person name="Chowdhary B.P."/>
            <person name="Coleman S.J."/>
            <person name="Della Valle G."/>
            <person name="Fryc S."/>
            <person name="Guerin G."/>
            <person name="Hasegawa T."/>
            <person name="Hill E.W."/>
            <person name="Jurka J."/>
            <person name="Kiialainen A."/>
            <person name="Lindgren G."/>
            <person name="Liu J."/>
            <person name="Magnani E."/>
            <person name="Mickelson J.R."/>
            <person name="Murray J."/>
            <person name="Nergadze S.G."/>
            <person name="Onofrio R."/>
            <person name="Pedroni S."/>
            <person name="Piras M.F."/>
            <person name="Raudsepp T."/>
            <person name="Rocchi M."/>
            <person name="Roeed K.H."/>
            <person name="Ryder O.A."/>
            <person name="Searle S."/>
            <person name="Skow L."/>
            <person name="Swinburne J.E."/>
            <person name="Syvaenen A.C."/>
            <person name="Tozaki T."/>
            <person name="Valberg S.J."/>
            <person name="Vaudin M."/>
            <person name="White J.R."/>
            <person name="Zody M.C."/>
            <person name="Lander E.S."/>
            <person name="Lindblad-Toh K."/>
        </authorList>
    </citation>
    <scope>NUCLEOTIDE SEQUENCE [LARGE SCALE GENOMIC DNA]</scope>
    <source>
        <strain evidence="5 6">Thoroughbred</strain>
    </source>
</reference>
<keyword evidence="2" id="KW-0391">Immunity</keyword>
<dbReference type="InterPro" id="IPR003599">
    <property type="entry name" value="Ig_sub"/>
</dbReference>
<dbReference type="SMART" id="SM00409">
    <property type="entry name" value="IG"/>
    <property type="match status" value="1"/>
</dbReference>
<evidence type="ECO:0000256" key="2">
    <source>
        <dbReference type="ARBA" id="ARBA00022859"/>
    </source>
</evidence>
<dbReference type="InterPro" id="IPR036179">
    <property type="entry name" value="Ig-like_dom_sf"/>
</dbReference>
<dbReference type="Bgee" id="ENSECAG00000031848">
    <property type="expression patterns" value="Expressed in leukocyte and 8 other cell types or tissues"/>
</dbReference>
<evidence type="ECO:0000259" key="4">
    <source>
        <dbReference type="PROSITE" id="PS50835"/>
    </source>
</evidence>
<dbReference type="InterPro" id="IPR007110">
    <property type="entry name" value="Ig-like_dom"/>
</dbReference>
<dbReference type="GO" id="GO:0007166">
    <property type="term" value="P:cell surface receptor signaling pathway"/>
    <property type="evidence" value="ECO:0000318"/>
    <property type="project" value="GO_Central"/>
</dbReference>
<evidence type="ECO:0000256" key="3">
    <source>
        <dbReference type="SAM" id="SignalP"/>
    </source>
</evidence>
<dbReference type="GeneTree" id="ENSGT00940000164097"/>
<evidence type="ECO:0000313" key="5">
    <source>
        <dbReference type="Ensembl" id="ENSECAP00000020171.2"/>
    </source>
</evidence>
<organism evidence="5 6">
    <name type="scientific">Equus caballus</name>
    <name type="common">Horse</name>
    <dbReference type="NCBI Taxonomy" id="9796"/>
    <lineage>
        <taxon>Eukaryota</taxon>
        <taxon>Metazoa</taxon>
        <taxon>Chordata</taxon>
        <taxon>Craniata</taxon>
        <taxon>Vertebrata</taxon>
        <taxon>Euteleostomi</taxon>
        <taxon>Mammalia</taxon>
        <taxon>Eutheria</taxon>
        <taxon>Laurasiatheria</taxon>
        <taxon>Perissodactyla</taxon>
        <taxon>Equidae</taxon>
        <taxon>Equus</taxon>
    </lineage>
</organism>
<dbReference type="HOGENOM" id="CLU_077975_9_1_1"/>
<feature type="signal peptide" evidence="3">
    <location>
        <begin position="1"/>
        <end position="21"/>
    </location>
</feature>